<protein>
    <submittedName>
        <fullName evidence="1">Uncharacterized protein</fullName>
    </submittedName>
</protein>
<sequence length="71" mass="7543">MMACIAEAHEGMRRSDCVEMARRPSGWQATKHLGCAPSLQTPLLAVSCAKLLGSNFQASPRECAADPAVGR</sequence>
<reference evidence="1" key="1">
    <citation type="submission" date="2015-10" db="EMBL/GenBank/DDBJ databases">
        <authorList>
            <person name="Gilbert D.G."/>
        </authorList>
    </citation>
    <scope>NUCLEOTIDE SEQUENCE</scope>
    <source>
        <strain evidence="1">Phyl III-seqv23</strain>
    </source>
</reference>
<proteinExistence type="predicted"/>
<dbReference type="AlphaFoldDB" id="A0A0S4TLM1"/>
<gene>
    <name evidence="1" type="ORF">RUN39_v1_50059</name>
</gene>
<accession>A0A0S4TLM1</accession>
<name>A0A0S4TLM1_RALSL</name>
<evidence type="ECO:0000313" key="1">
    <source>
        <dbReference type="EMBL" id="CUV10987.1"/>
    </source>
</evidence>
<dbReference type="EMBL" id="LN899819">
    <property type="protein sequence ID" value="CUV10987.1"/>
    <property type="molecule type" value="Genomic_DNA"/>
</dbReference>
<organism evidence="1">
    <name type="scientific">Ralstonia solanacearum</name>
    <name type="common">Pseudomonas solanacearum</name>
    <dbReference type="NCBI Taxonomy" id="305"/>
    <lineage>
        <taxon>Bacteria</taxon>
        <taxon>Pseudomonadati</taxon>
        <taxon>Pseudomonadota</taxon>
        <taxon>Betaproteobacteria</taxon>
        <taxon>Burkholderiales</taxon>
        <taxon>Burkholderiaceae</taxon>
        <taxon>Ralstonia</taxon>
        <taxon>Ralstonia solanacearum species complex</taxon>
    </lineage>
</organism>